<dbReference type="InterPro" id="IPR027363">
    <property type="entry name" value="M1Pi_N"/>
</dbReference>
<reference evidence="4 5" key="1">
    <citation type="submission" date="2019-03" db="EMBL/GenBank/DDBJ databases">
        <title>Genomic Encyclopedia of Archaeal and Bacterial Type Strains, Phase II (KMG-II): from individual species to whole genera.</title>
        <authorList>
            <person name="Goeker M."/>
        </authorList>
    </citation>
    <scope>NUCLEOTIDE SEQUENCE [LARGE SCALE GENOMIC DNA]</scope>
    <source>
        <strain evidence="4 5">DSM 24782</strain>
    </source>
</reference>
<evidence type="ECO:0000256" key="2">
    <source>
        <dbReference type="ARBA" id="ARBA00052401"/>
    </source>
</evidence>
<dbReference type="AlphaFoldDB" id="A0A4R7FSC9"/>
<dbReference type="PANTHER" id="PTHR43475:SF1">
    <property type="entry name" value="METHYLTHIORIBOSE-1-PHOSPHATE ISOMERASE"/>
    <property type="match status" value="1"/>
</dbReference>
<accession>A0A4R7FSC9</accession>
<dbReference type="InterPro" id="IPR042529">
    <property type="entry name" value="IF_2B-like_C"/>
</dbReference>
<dbReference type="Pfam" id="PF01008">
    <property type="entry name" value="IF-2B"/>
    <property type="match status" value="1"/>
</dbReference>
<dbReference type="RefSeq" id="WP_246017984.1">
    <property type="nucleotide sequence ID" value="NZ_BAAARP010000001.1"/>
</dbReference>
<dbReference type="EMBL" id="SOAM01000001">
    <property type="protein sequence ID" value="TDS80730.1"/>
    <property type="molecule type" value="Genomic_DNA"/>
</dbReference>
<comment type="caution">
    <text evidence="4">The sequence shown here is derived from an EMBL/GenBank/DDBJ whole genome shotgun (WGS) entry which is preliminary data.</text>
</comment>
<dbReference type="Gene3D" id="1.20.120.420">
    <property type="entry name" value="translation initiation factor eif-2b, domain 1"/>
    <property type="match status" value="1"/>
</dbReference>
<dbReference type="GO" id="GO:0019509">
    <property type="term" value="P:L-methionine salvage from methylthioadenosine"/>
    <property type="evidence" value="ECO:0007669"/>
    <property type="project" value="TreeGrafter"/>
</dbReference>
<evidence type="ECO:0000256" key="1">
    <source>
        <dbReference type="ARBA" id="ARBA00023235"/>
    </source>
</evidence>
<dbReference type="NCBIfam" id="TIGR00512">
    <property type="entry name" value="salvage_mtnA"/>
    <property type="match status" value="1"/>
</dbReference>
<keyword evidence="1 4" id="KW-0413">Isomerase</keyword>
<evidence type="ECO:0000256" key="3">
    <source>
        <dbReference type="RuleBase" id="RU003814"/>
    </source>
</evidence>
<dbReference type="FunFam" id="3.40.50.10470:FF:000006">
    <property type="entry name" value="Methylthioribose-1-phosphate isomerase"/>
    <property type="match status" value="1"/>
</dbReference>
<protein>
    <submittedName>
        <fullName evidence="4">Methylthioribose-1-phosphate isomerase</fullName>
    </submittedName>
</protein>
<dbReference type="Proteomes" id="UP000295344">
    <property type="component" value="Unassembled WGS sequence"/>
</dbReference>
<comment type="catalytic activity">
    <reaction evidence="2">
        <text>5-(methylsulfanyl)-alpha-D-ribose 1-phosphate = 5-(methylsulfanyl)-D-ribulose 1-phosphate</text>
        <dbReference type="Rhea" id="RHEA:19989"/>
        <dbReference type="ChEBI" id="CHEBI:58533"/>
        <dbReference type="ChEBI" id="CHEBI:58548"/>
        <dbReference type="EC" id="5.3.1.23"/>
    </reaction>
</comment>
<proteinExistence type="inferred from homology"/>
<sequence length="340" mass="34266">MAVTTGSSAAAAQVAPMASIEWTGEGLRILDQRRVPDERRFVDLGSVDAVIDAIATLAVRGANVLGTAGAFGYVLGVRAGLDPDEVAARVIGARPTAVNLRVAVGLAHDARRRGEDPLDVALALLAEDRDACAAIGELGRVELAGASRILTHCNTGVLATTGRGTALGIVYAKAAAGEPVEVLATETRPLRQGARLTVWELQEAGVPVTLIIDAAAAAALTAGLVDAVVVGADRIAANGDTANKIGTLALAIAAQHAGVPFYVAATWNAIDAGTPSGAAIPIEQRAAGEVIGSGEGAPSADTSVWNPAFDVTPASLIAGIVTERGVLHAPFGPAIAELAR</sequence>
<dbReference type="InterPro" id="IPR005251">
    <property type="entry name" value="IF-M1Pi"/>
</dbReference>
<dbReference type="GO" id="GO:0046523">
    <property type="term" value="F:S-methyl-5-thioribose-1-phosphate isomerase activity"/>
    <property type="evidence" value="ECO:0007669"/>
    <property type="project" value="UniProtKB-EC"/>
</dbReference>
<keyword evidence="5" id="KW-1185">Reference proteome</keyword>
<evidence type="ECO:0000313" key="4">
    <source>
        <dbReference type="EMBL" id="TDS80730.1"/>
    </source>
</evidence>
<dbReference type="InterPro" id="IPR037171">
    <property type="entry name" value="NagB/RpiA_transferase-like"/>
</dbReference>
<dbReference type="PANTHER" id="PTHR43475">
    <property type="entry name" value="METHYLTHIORIBOSE-1-PHOSPHATE ISOMERASE"/>
    <property type="match status" value="1"/>
</dbReference>
<organism evidence="4 5">
    <name type="scientific">Amnibacterium kyonggiense</name>
    <dbReference type="NCBI Taxonomy" id="595671"/>
    <lineage>
        <taxon>Bacteria</taxon>
        <taxon>Bacillati</taxon>
        <taxon>Actinomycetota</taxon>
        <taxon>Actinomycetes</taxon>
        <taxon>Micrococcales</taxon>
        <taxon>Microbacteriaceae</taxon>
        <taxon>Amnibacterium</taxon>
    </lineage>
</organism>
<dbReference type="SUPFAM" id="SSF100950">
    <property type="entry name" value="NagB/RpiA/CoA transferase-like"/>
    <property type="match status" value="1"/>
</dbReference>
<dbReference type="InterPro" id="IPR011559">
    <property type="entry name" value="Initiation_fac_2B_a/b/d"/>
</dbReference>
<dbReference type="InterPro" id="IPR000649">
    <property type="entry name" value="IF-2B-related"/>
</dbReference>
<comment type="similarity">
    <text evidence="3">Belongs to the eIF-2B alpha/beta/delta subunits family.</text>
</comment>
<evidence type="ECO:0000313" key="5">
    <source>
        <dbReference type="Proteomes" id="UP000295344"/>
    </source>
</evidence>
<name>A0A4R7FSC9_9MICO</name>
<dbReference type="NCBIfam" id="NF004326">
    <property type="entry name" value="PRK05720.1"/>
    <property type="match status" value="1"/>
</dbReference>
<dbReference type="NCBIfam" id="TIGR00524">
    <property type="entry name" value="eIF-2B_rel"/>
    <property type="match status" value="1"/>
</dbReference>
<dbReference type="Gene3D" id="3.40.50.10470">
    <property type="entry name" value="Translation initiation factor eif-2b, domain 2"/>
    <property type="match status" value="1"/>
</dbReference>
<gene>
    <name evidence="4" type="ORF">CLV52_1298</name>
</gene>